<dbReference type="CDD" id="cd04301">
    <property type="entry name" value="NAT_SF"/>
    <property type="match status" value="1"/>
</dbReference>
<keyword evidence="2" id="KW-0012">Acyltransferase</keyword>
<keyword evidence="1 4" id="KW-0808">Transferase</keyword>
<dbReference type="Pfam" id="PF00583">
    <property type="entry name" value="Acetyltransf_1"/>
    <property type="match status" value="1"/>
</dbReference>
<dbReference type="PANTHER" id="PTHR43877">
    <property type="entry name" value="AMINOALKYLPHOSPHONATE N-ACETYLTRANSFERASE-RELATED-RELATED"/>
    <property type="match status" value="1"/>
</dbReference>
<dbReference type="InterPro" id="IPR050832">
    <property type="entry name" value="Bact_Acetyltransf"/>
</dbReference>
<dbReference type="OrthoDB" id="4119890at2"/>
<dbReference type="RefSeq" id="WP_103961368.1">
    <property type="nucleotide sequence ID" value="NZ_FNVT01000015.1"/>
</dbReference>
<feature type="domain" description="N-acetyltransferase" evidence="3">
    <location>
        <begin position="145"/>
        <end position="302"/>
    </location>
</feature>
<name>A0A1H6EQS3_9ACTN</name>
<gene>
    <name evidence="4" type="ORF">SAMN05444920_115187</name>
</gene>
<evidence type="ECO:0000313" key="5">
    <source>
        <dbReference type="Proteomes" id="UP000236732"/>
    </source>
</evidence>
<accession>A0A1H6EQS3</accession>
<feature type="domain" description="N-acetyltransferase" evidence="3">
    <location>
        <begin position="8"/>
        <end position="152"/>
    </location>
</feature>
<evidence type="ECO:0000259" key="3">
    <source>
        <dbReference type="PROSITE" id="PS51186"/>
    </source>
</evidence>
<organism evidence="4 5">
    <name type="scientific">Nonomuraea solani</name>
    <dbReference type="NCBI Taxonomy" id="1144553"/>
    <lineage>
        <taxon>Bacteria</taxon>
        <taxon>Bacillati</taxon>
        <taxon>Actinomycetota</taxon>
        <taxon>Actinomycetes</taxon>
        <taxon>Streptosporangiales</taxon>
        <taxon>Streptosporangiaceae</taxon>
        <taxon>Nonomuraea</taxon>
    </lineage>
</organism>
<dbReference type="Proteomes" id="UP000236732">
    <property type="component" value="Unassembled WGS sequence"/>
</dbReference>
<dbReference type="SUPFAM" id="SSF55729">
    <property type="entry name" value="Acyl-CoA N-acyltransferases (Nat)"/>
    <property type="match status" value="2"/>
</dbReference>
<dbReference type="Gene3D" id="3.40.630.30">
    <property type="match status" value="1"/>
</dbReference>
<protein>
    <submittedName>
        <fullName evidence="4">Acetyltransferase (GNAT) family protein</fullName>
    </submittedName>
</protein>
<sequence>MTAHPIQVLAPDAPDALLARLNALRNELRRERAAPEVPDALAAGGLRHAASQGALLFSPAGGWGFLRPLERGTADCQIEVRPAARRQGLARLLLGTLLGQPAAYDVADLRFVTQDDIAGGAAVMRRLGAEPAGVSREYRLDLSHATLRPPRPPAGLTLHEVRGRYPASWWPAVSRLKLPLYAGRGVDPEEIERALTRPGLERRALVLVADEPVALHEVLLTGAAPELGHVDSTVVAPDRRGRGLARYLKEHLIRDLRDHSSVRTLTTTIEGDNPAMERLNAGLGFRLRTVSRSWHVTKPACR</sequence>
<keyword evidence="5" id="KW-1185">Reference proteome</keyword>
<dbReference type="InterPro" id="IPR016181">
    <property type="entry name" value="Acyl_CoA_acyltransferase"/>
</dbReference>
<evidence type="ECO:0000313" key="4">
    <source>
        <dbReference type="EMBL" id="SEH00208.1"/>
    </source>
</evidence>
<dbReference type="PROSITE" id="PS51186">
    <property type="entry name" value="GNAT"/>
    <property type="match status" value="2"/>
</dbReference>
<evidence type="ECO:0000256" key="2">
    <source>
        <dbReference type="ARBA" id="ARBA00023315"/>
    </source>
</evidence>
<dbReference type="EMBL" id="FNVT01000015">
    <property type="protein sequence ID" value="SEH00208.1"/>
    <property type="molecule type" value="Genomic_DNA"/>
</dbReference>
<dbReference type="GO" id="GO:0016747">
    <property type="term" value="F:acyltransferase activity, transferring groups other than amino-acyl groups"/>
    <property type="evidence" value="ECO:0007669"/>
    <property type="project" value="InterPro"/>
</dbReference>
<dbReference type="AlphaFoldDB" id="A0A1H6EQS3"/>
<reference evidence="4 5" key="1">
    <citation type="submission" date="2016-10" db="EMBL/GenBank/DDBJ databases">
        <authorList>
            <person name="de Groot N.N."/>
        </authorList>
    </citation>
    <scope>NUCLEOTIDE SEQUENCE [LARGE SCALE GENOMIC DNA]</scope>
    <source>
        <strain evidence="4 5">CGMCC 4.7037</strain>
    </source>
</reference>
<dbReference type="InterPro" id="IPR000182">
    <property type="entry name" value="GNAT_dom"/>
</dbReference>
<evidence type="ECO:0000256" key="1">
    <source>
        <dbReference type="ARBA" id="ARBA00022679"/>
    </source>
</evidence>
<proteinExistence type="predicted"/>